<dbReference type="Proteomes" id="UP001151532">
    <property type="component" value="Chromosome 1"/>
</dbReference>
<evidence type="ECO:0000313" key="4">
    <source>
        <dbReference type="EMBL" id="KAJ6712829.1"/>
    </source>
</evidence>
<evidence type="ECO:0000259" key="3">
    <source>
        <dbReference type="Pfam" id="PF02225"/>
    </source>
</evidence>
<dbReference type="AlphaFoldDB" id="A0A9Q0YWN4"/>
<dbReference type="EMBL" id="JAPFFK010000015">
    <property type="protein sequence ID" value="KAJ6712829.1"/>
    <property type="molecule type" value="Genomic_DNA"/>
</dbReference>
<dbReference type="InterPro" id="IPR046450">
    <property type="entry name" value="PA_dom_sf"/>
</dbReference>
<gene>
    <name evidence="4" type="ORF">OIU79_008931</name>
</gene>
<dbReference type="PANTHER" id="PTHR22702">
    <property type="entry name" value="PROTEASE-ASSOCIATED DOMAIN-CONTAINING PROTEIN"/>
    <property type="match status" value="1"/>
</dbReference>
<name>A0A9Q0YWN4_SALPP</name>
<dbReference type="Gene3D" id="3.50.30.30">
    <property type="match status" value="1"/>
</dbReference>
<dbReference type="PANTHER" id="PTHR22702:SF4">
    <property type="entry name" value="VACUOLAR-SORTING RECEPTOR 6-LIKE"/>
    <property type="match status" value="1"/>
</dbReference>
<proteinExistence type="predicted"/>
<dbReference type="Pfam" id="PF02225">
    <property type="entry name" value="PA"/>
    <property type="match status" value="1"/>
</dbReference>
<feature type="domain" description="PA" evidence="3">
    <location>
        <begin position="70"/>
        <end position="137"/>
    </location>
</feature>
<organism evidence="4 5">
    <name type="scientific">Salix purpurea</name>
    <name type="common">Purple osier willow</name>
    <dbReference type="NCBI Taxonomy" id="77065"/>
    <lineage>
        <taxon>Eukaryota</taxon>
        <taxon>Viridiplantae</taxon>
        <taxon>Streptophyta</taxon>
        <taxon>Embryophyta</taxon>
        <taxon>Tracheophyta</taxon>
        <taxon>Spermatophyta</taxon>
        <taxon>Magnoliopsida</taxon>
        <taxon>eudicotyledons</taxon>
        <taxon>Gunneridae</taxon>
        <taxon>Pentapetalae</taxon>
        <taxon>rosids</taxon>
        <taxon>fabids</taxon>
        <taxon>Malpighiales</taxon>
        <taxon>Salicaceae</taxon>
        <taxon>Saliceae</taxon>
        <taxon>Salix</taxon>
    </lineage>
</organism>
<dbReference type="OrthoDB" id="10045365at2759"/>
<keyword evidence="5" id="KW-1185">Reference proteome</keyword>
<sequence length="176" mass="19591">MVMITCMASSLNKLASLLLVLTFLGKSYVFGHFVVEKSNLRVLYPMSLRSKHDSAIGNFGVPDYGGYLVGSVMYPDKGANGCQPFDGDKPFKSNGSRPNILLLDRGECYFALKAWNAQQAGAAAVLVADSIDEPLITMDSPECEQCRRRVYREDRNPISSDREVTWREPKTSIEKE</sequence>
<protein>
    <submittedName>
        <fullName evidence="4">EGF-LIKE CALCIUM-BINDING DOMAIN PA DOMAIN-CONTAINING PROTEIN-RELATED</fullName>
    </submittedName>
</protein>
<comment type="caution">
    <text evidence="4">The sequence shown here is derived from an EMBL/GenBank/DDBJ whole genome shotgun (WGS) entry which is preliminary data.</text>
</comment>
<evidence type="ECO:0000256" key="2">
    <source>
        <dbReference type="ARBA" id="ARBA00023180"/>
    </source>
</evidence>
<accession>A0A9Q0YWN4</accession>
<dbReference type="SUPFAM" id="SSF52025">
    <property type="entry name" value="PA domain"/>
    <property type="match status" value="1"/>
</dbReference>
<reference evidence="4" key="1">
    <citation type="submission" date="2022-11" db="EMBL/GenBank/DDBJ databases">
        <authorList>
            <person name="Hyden B.L."/>
            <person name="Feng K."/>
            <person name="Yates T."/>
            <person name="Jawdy S."/>
            <person name="Smart L.B."/>
            <person name="Muchero W."/>
        </authorList>
    </citation>
    <scope>NUCLEOTIDE SEQUENCE</scope>
    <source>
        <tissue evidence="4">Shoot tip</tissue>
    </source>
</reference>
<evidence type="ECO:0000313" key="5">
    <source>
        <dbReference type="Proteomes" id="UP001151532"/>
    </source>
</evidence>
<keyword evidence="2" id="KW-0325">Glycoprotein</keyword>
<reference evidence="4" key="2">
    <citation type="journal article" date="2023" name="Int. J. Mol. Sci.">
        <title>De Novo Assembly and Annotation of 11 Diverse Shrub Willow (Salix) Genomes Reveals Novel Gene Organization in Sex-Linked Regions.</title>
        <authorList>
            <person name="Hyden B."/>
            <person name="Feng K."/>
            <person name="Yates T.B."/>
            <person name="Jawdy S."/>
            <person name="Cereghino C."/>
            <person name="Smart L.B."/>
            <person name="Muchero W."/>
        </authorList>
    </citation>
    <scope>NUCLEOTIDE SEQUENCE</scope>
    <source>
        <tissue evidence="4">Shoot tip</tissue>
    </source>
</reference>
<evidence type="ECO:0000256" key="1">
    <source>
        <dbReference type="ARBA" id="ARBA00022729"/>
    </source>
</evidence>
<dbReference type="InterPro" id="IPR003137">
    <property type="entry name" value="PA_domain"/>
</dbReference>
<keyword evidence="1" id="KW-0732">Signal</keyword>